<dbReference type="InterPro" id="IPR010281">
    <property type="entry name" value="DUF885"/>
</dbReference>
<keyword evidence="3" id="KW-1185">Reference proteome</keyword>
<organism evidence="2 3">
    <name type="scientific">Exaiptasia diaphana</name>
    <name type="common">Tropical sea anemone</name>
    <name type="synonym">Aiptasia pulchella</name>
    <dbReference type="NCBI Taxonomy" id="2652724"/>
    <lineage>
        <taxon>Eukaryota</taxon>
        <taxon>Metazoa</taxon>
        <taxon>Cnidaria</taxon>
        <taxon>Anthozoa</taxon>
        <taxon>Hexacorallia</taxon>
        <taxon>Actiniaria</taxon>
        <taxon>Aiptasiidae</taxon>
        <taxon>Exaiptasia</taxon>
    </lineage>
</organism>
<protein>
    <recommendedName>
        <fullName evidence="4">DUF885 domain-containing protein</fullName>
    </recommendedName>
</protein>
<dbReference type="OrthoDB" id="5959877at2759"/>
<evidence type="ECO:0000256" key="1">
    <source>
        <dbReference type="SAM" id="Phobius"/>
    </source>
</evidence>
<dbReference type="Proteomes" id="UP000887567">
    <property type="component" value="Unplaced"/>
</dbReference>
<accession>A0A913Y367</accession>
<name>A0A913Y367_EXADI</name>
<dbReference type="Pfam" id="PF05960">
    <property type="entry name" value="DUF885"/>
    <property type="match status" value="1"/>
</dbReference>
<dbReference type="PANTHER" id="PTHR33361:SF2">
    <property type="entry name" value="DUF885 DOMAIN-CONTAINING PROTEIN"/>
    <property type="match status" value="1"/>
</dbReference>
<dbReference type="OMA" id="MQRFGML"/>
<keyword evidence="1" id="KW-0472">Membrane</keyword>
<reference evidence="2" key="1">
    <citation type="submission" date="2022-11" db="UniProtKB">
        <authorList>
            <consortium name="EnsemblMetazoa"/>
        </authorList>
    </citation>
    <scope>IDENTIFICATION</scope>
</reference>
<evidence type="ECO:0000313" key="3">
    <source>
        <dbReference type="Proteomes" id="UP000887567"/>
    </source>
</evidence>
<dbReference type="KEGG" id="epa:110251997"/>
<evidence type="ECO:0008006" key="4">
    <source>
        <dbReference type="Google" id="ProtNLM"/>
    </source>
</evidence>
<sequence length="790" mass="90492">MSNKDPALIKPIDDVTYSLPKKKGFSFTRERVLAFVILVIGVIVLIVGIVLIATASQKKAAACDDKTRVDPSFSEEANRVGLGEFLDHVRKTYYKLHPYNAFYDPDVVTPDQAKSRFSVFDPSPKMIKTRTDTAFKLLKQLNEKQIDANKLKPRERRALAQMKHYLAHVFGEPYTVNYYAGDWLQGPNSFCWQPICFVSYHIYNVLTHFKPSSISDVELVLKTLKDHKAAFEQYVSNIKLGVQKGMVRSVEECKAGYDAISRSYYNVSLHGETGVLKEWYARMAVSPEYYKHLTAKVKEEWKSVHKKNINESVTEYLIEYIGKPIAEMIRYIKNEYQSHCVPSSVASGLAGLPVKYVYNNGVPDTSKPTDPTLPMTNMILNGSTAYEKIMPYFTTNDMTPDHVHDLGWKMLDILYPKVVEIAKQITKIQKNDSAVVEFRKLLNSSDSYFNDPIPRNESDENAHRLCSDLKGAQKYCPQRWKAMQMWFKEARRVMSLLDPKIVNMFYFTGPKHTTPNCPVDLSPNLNPSSGAQSYEQSDKECSKSAFYNIPFFLGRVGPRYSEWSVNAHEARPGHHLQVQGGVEHFYDDQGGTIAWLNKETYYTAFTEGWALYAENPLISEDTDTYKDEPMQRFGMLKWQLWRAIRLIVDTGLHYKGMTRAEALKLLDEKAWDGTDLAEKEITRYQSNPGQATAYMIGQIDIKNARKKATDVLGKDFDLRDFHYQVLSQGSSPLGYLSDHVQRYIECKKDTSKEGCKMILEPVKKKSKSDQGLAKKRKYPLPLRPRKVHYI</sequence>
<evidence type="ECO:0000313" key="2">
    <source>
        <dbReference type="EnsemblMetazoa" id="XP_020914410.2"/>
    </source>
</evidence>
<dbReference type="RefSeq" id="XP_020914410.2">
    <property type="nucleotide sequence ID" value="XM_021058751.2"/>
</dbReference>
<dbReference type="PANTHER" id="PTHR33361">
    <property type="entry name" value="GLR0591 PROTEIN"/>
    <property type="match status" value="1"/>
</dbReference>
<keyword evidence="1" id="KW-0812">Transmembrane</keyword>
<dbReference type="EnsemblMetazoa" id="XM_021058751.2">
    <property type="protein sequence ID" value="XP_020914410.2"/>
    <property type="gene ID" value="LOC110251997"/>
</dbReference>
<feature type="transmembrane region" description="Helical" evidence="1">
    <location>
        <begin position="32"/>
        <end position="53"/>
    </location>
</feature>
<dbReference type="AlphaFoldDB" id="A0A913Y367"/>
<proteinExistence type="predicted"/>
<dbReference type="GeneID" id="110251997"/>
<keyword evidence="1" id="KW-1133">Transmembrane helix</keyword>